<sequence length="192" mass="22312">MQGLADNLGYQVASLPTKYLGMPLGAKNKKFEVWSEVLERSERKLTRWKSQYISLGGRLTLIKSVLDALPTYMLSLFPLPKSIGKKLNKLRRCKGDLHSGEWFEDQFLERDLVSTNVDPQGWDLRFRRALNDWEVGRVADLPQALNLFPGTVTEPDKPFWRLHSRGGFTVKSCYWERNTNHFLTTVWPWKLI</sequence>
<dbReference type="AlphaFoldDB" id="A0A9J5XF55"/>
<comment type="caution">
    <text evidence="1">The sequence shown here is derived from an EMBL/GenBank/DDBJ whole genome shotgun (WGS) entry which is preliminary data.</text>
</comment>
<dbReference type="Proteomes" id="UP000824120">
    <property type="component" value="Chromosome 9"/>
</dbReference>
<keyword evidence="2" id="KW-1185">Reference proteome</keyword>
<dbReference type="PANTHER" id="PTHR33116">
    <property type="entry name" value="REVERSE TRANSCRIPTASE ZINC-BINDING DOMAIN-CONTAINING PROTEIN-RELATED-RELATED"/>
    <property type="match status" value="1"/>
</dbReference>
<gene>
    <name evidence="1" type="ORF">H5410_045954</name>
</gene>
<dbReference type="OrthoDB" id="1297756at2759"/>
<evidence type="ECO:0008006" key="3">
    <source>
        <dbReference type="Google" id="ProtNLM"/>
    </source>
</evidence>
<accession>A0A9J5XF55</accession>
<proteinExistence type="predicted"/>
<name>A0A9J5XF55_SOLCO</name>
<reference evidence="1 2" key="1">
    <citation type="submission" date="2020-09" db="EMBL/GenBank/DDBJ databases">
        <title>De no assembly of potato wild relative species, Solanum commersonii.</title>
        <authorList>
            <person name="Cho K."/>
        </authorList>
    </citation>
    <scope>NUCLEOTIDE SEQUENCE [LARGE SCALE GENOMIC DNA]</scope>
    <source>
        <strain evidence="1">LZ3.2</strain>
        <tissue evidence="1">Leaf</tissue>
    </source>
</reference>
<evidence type="ECO:0000313" key="2">
    <source>
        <dbReference type="Proteomes" id="UP000824120"/>
    </source>
</evidence>
<evidence type="ECO:0000313" key="1">
    <source>
        <dbReference type="EMBL" id="KAG5585520.1"/>
    </source>
</evidence>
<organism evidence="1 2">
    <name type="scientific">Solanum commersonii</name>
    <name type="common">Commerson's wild potato</name>
    <name type="synonym">Commerson's nightshade</name>
    <dbReference type="NCBI Taxonomy" id="4109"/>
    <lineage>
        <taxon>Eukaryota</taxon>
        <taxon>Viridiplantae</taxon>
        <taxon>Streptophyta</taxon>
        <taxon>Embryophyta</taxon>
        <taxon>Tracheophyta</taxon>
        <taxon>Spermatophyta</taxon>
        <taxon>Magnoliopsida</taxon>
        <taxon>eudicotyledons</taxon>
        <taxon>Gunneridae</taxon>
        <taxon>Pentapetalae</taxon>
        <taxon>asterids</taxon>
        <taxon>lamiids</taxon>
        <taxon>Solanales</taxon>
        <taxon>Solanaceae</taxon>
        <taxon>Solanoideae</taxon>
        <taxon>Solaneae</taxon>
        <taxon>Solanum</taxon>
    </lineage>
</organism>
<dbReference type="EMBL" id="JACXVP010000009">
    <property type="protein sequence ID" value="KAG5585520.1"/>
    <property type="molecule type" value="Genomic_DNA"/>
</dbReference>
<dbReference type="PANTHER" id="PTHR33116:SF78">
    <property type="entry name" value="OS12G0587133 PROTEIN"/>
    <property type="match status" value="1"/>
</dbReference>
<protein>
    <recommendedName>
        <fullName evidence="3">Reverse transcriptase</fullName>
    </recommendedName>
</protein>